<evidence type="ECO:0000313" key="7">
    <source>
        <dbReference type="Proteomes" id="UP000028501"/>
    </source>
</evidence>
<gene>
    <name evidence="5" type="primary">tatC</name>
    <name evidence="6" type="ORF">AFULGI_00017640</name>
</gene>
<feature type="transmembrane region" description="Helical" evidence="5">
    <location>
        <begin position="154"/>
        <end position="173"/>
    </location>
</feature>
<reference evidence="6 7" key="1">
    <citation type="submission" date="2013-07" db="EMBL/GenBank/DDBJ databases">
        <title>Genome of Archaeoglobus fulgidus.</title>
        <authorList>
            <person name="Fiebig A."/>
            <person name="Birkeland N.-K."/>
        </authorList>
    </citation>
    <scope>NUCLEOTIDE SEQUENCE [LARGE SCALE GENOMIC DNA]</scope>
    <source>
        <strain evidence="6 7">DSM 8774</strain>
    </source>
</reference>
<feature type="transmembrane region" description="Helical" evidence="5">
    <location>
        <begin position="210"/>
        <end position="230"/>
    </location>
</feature>
<keyword evidence="3 5" id="KW-1133">Transmembrane helix</keyword>
<feature type="transmembrane region" description="Helical" evidence="5">
    <location>
        <begin position="23"/>
        <end position="47"/>
    </location>
</feature>
<organism evidence="6 7">
    <name type="scientific">Archaeoglobus fulgidus DSM 8774</name>
    <dbReference type="NCBI Taxonomy" id="1344584"/>
    <lineage>
        <taxon>Archaea</taxon>
        <taxon>Methanobacteriati</taxon>
        <taxon>Methanobacteriota</taxon>
        <taxon>Archaeoglobi</taxon>
        <taxon>Archaeoglobales</taxon>
        <taxon>Archaeoglobaceae</taxon>
        <taxon>Archaeoglobus</taxon>
    </lineage>
</organism>
<sequence>MSGPPEDRELELREHIEELRKRLLRVCIILIVAVSISYYVSYPYLLAFWYSLVGENPIYVFSPIEWVVIRLGFSLITSLIFLYPYVIYELYLFAKPGLYEHERRFLKAILIPSYGIFLFGTFFAYKFVVPTIYSIALTSAADPYLSAEKTLTNAFKLLISFGFFFQIPLFMVLSDRFGVVKYSTYRSLRIPVYILILVFITNLTMDFTGLTQIASLALFIIMYEVGLLLLRILSGKDEKGILTNREAESQ</sequence>
<keyword evidence="2 5" id="KW-0812">Transmembrane</keyword>
<dbReference type="PANTHER" id="PTHR30371">
    <property type="entry name" value="SEC-INDEPENDENT PROTEIN TRANSLOCASE PROTEIN TATC"/>
    <property type="match status" value="1"/>
</dbReference>
<evidence type="ECO:0000256" key="1">
    <source>
        <dbReference type="ARBA" id="ARBA00004141"/>
    </source>
</evidence>
<evidence type="ECO:0000256" key="5">
    <source>
        <dbReference type="HAMAP-Rule" id="MF_00902"/>
    </source>
</evidence>
<comment type="subcellular location">
    <subcellularLocation>
        <location evidence="5">Cell membrane</location>
        <topology evidence="5">Multi-pass membrane protein</topology>
    </subcellularLocation>
    <subcellularLocation>
        <location evidence="1">Membrane</location>
        <topology evidence="1">Multi-pass membrane protein</topology>
    </subcellularLocation>
</comment>
<evidence type="ECO:0000313" key="6">
    <source>
        <dbReference type="EMBL" id="AIG98522.1"/>
    </source>
</evidence>
<protein>
    <recommendedName>
        <fullName evidence="5">Sec-independent protein translocase protein TatC</fullName>
    </recommendedName>
</protein>
<name>A0A075WFH6_ARCFL</name>
<dbReference type="GO" id="GO:0033281">
    <property type="term" value="C:TAT protein transport complex"/>
    <property type="evidence" value="ECO:0007669"/>
    <property type="project" value="UniProtKB-UniRule"/>
</dbReference>
<accession>A0A075WFH6</accession>
<feature type="transmembrane region" description="Helical" evidence="5">
    <location>
        <begin position="105"/>
        <end position="125"/>
    </location>
</feature>
<dbReference type="GO" id="GO:0065002">
    <property type="term" value="P:intracellular protein transmembrane transport"/>
    <property type="evidence" value="ECO:0007669"/>
    <property type="project" value="TreeGrafter"/>
</dbReference>
<comment type="subunit">
    <text evidence="5">Forms a complex with TatA.</text>
</comment>
<dbReference type="EMBL" id="CP006577">
    <property type="protein sequence ID" value="AIG98522.1"/>
    <property type="molecule type" value="Genomic_DNA"/>
</dbReference>
<dbReference type="RefSeq" id="WP_010879009.1">
    <property type="nucleotide sequence ID" value="NZ_CP006577.1"/>
</dbReference>
<keyword evidence="5" id="KW-0813">Transport</keyword>
<evidence type="ECO:0000256" key="4">
    <source>
        <dbReference type="ARBA" id="ARBA00023136"/>
    </source>
</evidence>
<comment type="similarity">
    <text evidence="5">Belongs to the TatC family.</text>
</comment>
<keyword evidence="5" id="KW-1003">Cell membrane</keyword>
<feature type="transmembrane region" description="Helical" evidence="5">
    <location>
        <begin position="185"/>
        <end position="204"/>
    </location>
</feature>
<proteinExistence type="inferred from homology"/>
<dbReference type="HAMAP" id="MF_00902">
    <property type="entry name" value="TatC"/>
    <property type="match status" value="1"/>
</dbReference>
<keyword evidence="4 5" id="KW-0472">Membrane</keyword>
<dbReference type="Proteomes" id="UP000028501">
    <property type="component" value="Chromosome"/>
</dbReference>
<dbReference type="PANTHER" id="PTHR30371:SF0">
    <property type="entry name" value="SEC-INDEPENDENT PROTEIN TRANSLOCASE PROTEIN TATC, CHLOROPLASTIC-RELATED"/>
    <property type="match status" value="1"/>
</dbReference>
<keyword evidence="5" id="KW-0653">Protein transport</keyword>
<dbReference type="AlphaFoldDB" id="A0A075WFH6"/>
<feature type="transmembrane region" description="Helical" evidence="5">
    <location>
        <begin position="67"/>
        <end position="93"/>
    </location>
</feature>
<dbReference type="GO" id="GO:0043953">
    <property type="term" value="P:protein transport by the Tat complex"/>
    <property type="evidence" value="ECO:0007669"/>
    <property type="project" value="UniProtKB-UniRule"/>
</dbReference>
<dbReference type="GO" id="GO:0009977">
    <property type="term" value="F:proton motive force dependent protein transmembrane transporter activity"/>
    <property type="evidence" value="ECO:0007669"/>
    <property type="project" value="TreeGrafter"/>
</dbReference>
<dbReference type="GeneID" id="24795259"/>
<dbReference type="NCBIfam" id="TIGR00945">
    <property type="entry name" value="tatC"/>
    <property type="match status" value="1"/>
</dbReference>
<keyword evidence="5" id="KW-0811">Translocation</keyword>
<comment type="function">
    <text evidence="5">Part of the twin-arginine translocation (Tat) system that transports large folded proteins containing a characteristic twin-arginine motif in their signal peptide across membranes.</text>
</comment>
<dbReference type="InterPro" id="IPR002033">
    <property type="entry name" value="TatC"/>
</dbReference>
<dbReference type="HOGENOM" id="CLU_031942_8_1_2"/>
<dbReference type="KEGG" id="afg:AFULGI_00017640"/>
<dbReference type="PRINTS" id="PR01840">
    <property type="entry name" value="TATCFAMILY"/>
</dbReference>
<evidence type="ECO:0000256" key="2">
    <source>
        <dbReference type="ARBA" id="ARBA00022692"/>
    </source>
</evidence>
<dbReference type="Pfam" id="PF00902">
    <property type="entry name" value="TatC"/>
    <property type="match status" value="1"/>
</dbReference>
<evidence type="ECO:0000256" key="3">
    <source>
        <dbReference type="ARBA" id="ARBA00022989"/>
    </source>
</evidence>